<dbReference type="RefSeq" id="WP_154286155.1">
    <property type="nucleotide sequence ID" value="NZ_WKJI01000001.1"/>
</dbReference>
<comment type="caution">
    <text evidence="2">The sequence shown here is derived from an EMBL/GenBank/DDBJ whole genome shotgun (WGS) entry which is preliminary data.</text>
</comment>
<name>A0A7K0FJP8_9SPHI</name>
<protein>
    <submittedName>
        <fullName evidence="2">GIY-YIG nuclease family protein</fullName>
    </submittedName>
</protein>
<organism evidence="2 3">
    <name type="scientific">Pedobacter puniceum</name>
    <dbReference type="NCBI Taxonomy" id="2666136"/>
    <lineage>
        <taxon>Bacteria</taxon>
        <taxon>Pseudomonadati</taxon>
        <taxon>Bacteroidota</taxon>
        <taxon>Sphingobacteriia</taxon>
        <taxon>Sphingobacteriales</taxon>
        <taxon>Sphingobacteriaceae</taxon>
        <taxon>Pedobacter</taxon>
    </lineage>
</organism>
<dbReference type="Gene3D" id="3.40.1440.10">
    <property type="entry name" value="GIY-YIG endonuclease"/>
    <property type="match status" value="1"/>
</dbReference>
<sequence length="95" mass="11665">MATVYILHSKILNRFYIGSCKDLSFRLEQHLNKVFENSFTSKVRDWTLFYHIENLEYKQARLIEQHIKQMKSSVYIRNLKKYPDLKLKLIDKYKY</sequence>
<proteinExistence type="predicted"/>
<reference evidence="2 3" key="1">
    <citation type="submission" date="2019-11" db="EMBL/GenBank/DDBJ databases">
        <authorList>
            <person name="Cheng Q."/>
            <person name="Yang Z."/>
        </authorList>
    </citation>
    <scope>NUCLEOTIDE SEQUENCE [LARGE SCALE GENOMIC DNA]</scope>
    <source>
        <strain evidence="2 3">HX-22-1</strain>
    </source>
</reference>
<dbReference type="AlphaFoldDB" id="A0A7K0FJP8"/>
<dbReference type="InterPro" id="IPR000305">
    <property type="entry name" value="GIY-YIG_endonuc"/>
</dbReference>
<dbReference type="SUPFAM" id="SSF82771">
    <property type="entry name" value="GIY-YIG endonuclease"/>
    <property type="match status" value="1"/>
</dbReference>
<keyword evidence="3" id="KW-1185">Reference proteome</keyword>
<feature type="domain" description="GIY-YIG" evidence="1">
    <location>
        <begin position="1"/>
        <end position="77"/>
    </location>
</feature>
<accession>A0A7K0FJP8</accession>
<gene>
    <name evidence="2" type="ORF">GJJ64_02370</name>
</gene>
<dbReference type="Proteomes" id="UP000462931">
    <property type="component" value="Unassembled WGS sequence"/>
</dbReference>
<dbReference type="EMBL" id="WKJI01000001">
    <property type="protein sequence ID" value="MRX46022.1"/>
    <property type="molecule type" value="Genomic_DNA"/>
</dbReference>
<evidence type="ECO:0000313" key="2">
    <source>
        <dbReference type="EMBL" id="MRX46022.1"/>
    </source>
</evidence>
<evidence type="ECO:0000313" key="3">
    <source>
        <dbReference type="Proteomes" id="UP000462931"/>
    </source>
</evidence>
<evidence type="ECO:0000259" key="1">
    <source>
        <dbReference type="PROSITE" id="PS50164"/>
    </source>
</evidence>
<dbReference type="PROSITE" id="PS50164">
    <property type="entry name" value="GIY_YIG"/>
    <property type="match status" value="1"/>
</dbReference>
<dbReference type="InterPro" id="IPR035901">
    <property type="entry name" value="GIY-YIG_endonuc_sf"/>
</dbReference>
<dbReference type="Pfam" id="PF01541">
    <property type="entry name" value="GIY-YIG"/>
    <property type="match status" value="1"/>
</dbReference>